<dbReference type="Pfam" id="PF07714">
    <property type="entry name" value="PK_Tyr_Ser-Thr"/>
    <property type="match status" value="1"/>
</dbReference>
<evidence type="ECO:0000313" key="4">
    <source>
        <dbReference type="Proteomes" id="UP000265703"/>
    </source>
</evidence>
<dbReference type="SUPFAM" id="SSF56112">
    <property type="entry name" value="Protein kinase-like (PK-like)"/>
    <property type="match status" value="1"/>
</dbReference>
<dbReference type="AlphaFoldDB" id="A0A397SVR6"/>
<accession>A0A397SVR6</accession>
<keyword evidence="3" id="KW-0418">Kinase</keyword>
<dbReference type="EMBL" id="QKYT01000191">
    <property type="protein sequence ID" value="RIA90108.1"/>
    <property type="molecule type" value="Genomic_DNA"/>
</dbReference>
<feature type="compositionally biased region" description="Basic residues" evidence="1">
    <location>
        <begin position="367"/>
        <end position="376"/>
    </location>
</feature>
<proteinExistence type="predicted"/>
<keyword evidence="4" id="KW-1185">Reference proteome</keyword>
<comment type="caution">
    <text evidence="3">The sequence shown here is derived from an EMBL/GenBank/DDBJ whole genome shotgun (WGS) entry which is preliminary data.</text>
</comment>
<organism evidence="3 4">
    <name type="scientific">Glomus cerebriforme</name>
    <dbReference type="NCBI Taxonomy" id="658196"/>
    <lineage>
        <taxon>Eukaryota</taxon>
        <taxon>Fungi</taxon>
        <taxon>Fungi incertae sedis</taxon>
        <taxon>Mucoromycota</taxon>
        <taxon>Glomeromycotina</taxon>
        <taxon>Glomeromycetes</taxon>
        <taxon>Glomerales</taxon>
        <taxon>Glomeraceae</taxon>
        <taxon>Glomus</taxon>
    </lineage>
</organism>
<name>A0A397SVR6_9GLOM</name>
<keyword evidence="3" id="KW-0808">Transferase</keyword>
<dbReference type="GO" id="GO:0005524">
    <property type="term" value="F:ATP binding"/>
    <property type="evidence" value="ECO:0007669"/>
    <property type="project" value="InterPro"/>
</dbReference>
<dbReference type="InterPro" id="IPR000719">
    <property type="entry name" value="Prot_kinase_dom"/>
</dbReference>
<dbReference type="InterPro" id="IPR051681">
    <property type="entry name" value="Ser/Thr_Kinases-Pseudokinases"/>
</dbReference>
<dbReference type="Gene3D" id="1.10.10.1010">
    <property type="entry name" value="Intein homing endonuclease, domain IV"/>
    <property type="match status" value="1"/>
</dbReference>
<sequence length="439" mass="52162">MVYYVLNSILKYNSNIRKYRQRIVNKEFGLCTECYRPNTYFMYWCQYCNSKRFEQNFDKWTSGNEHVDKFIRESQKARNYEEILEWIPYDRLRNIEYLAKGGFSTIYKAIWLDGNIHYWRDKKQKWKRGRNKLEQKDYENANKENVTSPLKENEKKGKYVVLKSLNNSSNIHEDFLNEWKIYLQFAYSAKNDNAYIMKIYITQDPKTLNYMIVLQEVIQGIHGDLHSGNLLFNNNIDVYISDFGLSRPVNQSINSDDIYGVIPYIAPEVLCCKPYTKAADIYSFGIIMWEFTSGVSAFNDIPHDFHLISKICKKFRPKIIKDTDPDYVKLMKRCWNSDPNERPTAEELENSFDIWKNKYPIEDKNSARKKVKKSKKPKEPDKPVTENNHPLSCYISRKLNEIICSKSIDIDLDEIDRALREFDNDSCVKDLPDLPKYDR</sequence>
<dbReference type="PANTHER" id="PTHR44329">
    <property type="entry name" value="SERINE/THREONINE-PROTEIN KINASE TNNI3K-RELATED"/>
    <property type="match status" value="1"/>
</dbReference>
<reference evidence="3 4" key="1">
    <citation type="submission" date="2018-06" db="EMBL/GenBank/DDBJ databases">
        <title>Comparative genomics reveals the genomic features of Rhizophagus irregularis, R. cerebriforme, R. diaphanum and Gigaspora rosea, and their symbiotic lifestyle signature.</title>
        <authorList>
            <person name="Morin E."/>
            <person name="San Clemente H."/>
            <person name="Chen E.C.H."/>
            <person name="De La Providencia I."/>
            <person name="Hainaut M."/>
            <person name="Kuo A."/>
            <person name="Kohler A."/>
            <person name="Murat C."/>
            <person name="Tang N."/>
            <person name="Roy S."/>
            <person name="Loubradou J."/>
            <person name="Henrissat B."/>
            <person name="Grigoriev I.V."/>
            <person name="Corradi N."/>
            <person name="Roux C."/>
            <person name="Martin F.M."/>
        </authorList>
    </citation>
    <scope>NUCLEOTIDE SEQUENCE [LARGE SCALE GENOMIC DNA]</scope>
    <source>
        <strain evidence="3 4">DAOM 227022</strain>
    </source>
</reference>
<feature type="domain" description="Protein kinase" evidence="2">
    <location>
        <begin position="92"/>
        <end position="356"/>
    </location>
</feature>
<dbReference type="Proteomes" id="UP000265703">
    <property type="component" value="Unassembled WGS sequence"/>
</dbReference>
<evidence type="ECO:0000256" key="1">
    <source>
        <dbReference type="SAM" id="MobiDB-lite"/>
    </source>
</evidence>
<dbReference type="InterPro" id="IPR011009">
    <property type="entry name" value="Kinase-like_dom_sf"/>
</dbReference>
<dbReference type="InterPro" id="IPR001245">
    <property type="entry name" value="Ser-Thr/Tyr_kinase_cat_dom"/>
</dbReference>
<dbReference type="PROSITE" id="PS50011">
    <property type="entry name" value="PROTEIN_KINASE_DOM"/>
    <property type="match status" value="1"/>
</dbReference>
<feature type="region of interest" description="Disordered" evidence="1">
    <location>
        <begin position="366"/>
        <end position="387"/>
    </location>
</feature>
<dbReference type="GO" id="GO:0004674">
    <property type="term" value="F:protein serine/threonine kinase activity"/>
    <property type="evidence" value="ECO:0007669"/>
    <property type="project" value="TreeGrafter"/>
</dbReference>
<evidence type="ECO:0000259" key="2">
    <source>
        <dbReference type="PROSITE" id="PS50011"/>
    </source>
</evidence>
<dbReference type="Gene3D" id="1.10.510.10">
    <property type="entry name" value="Transferase(Phosphotransferase) domain 1"/>
    <property type="match status" value="1"/>
</dbReference>
<evidence type="ECO:0000313" key="3">
    <source>
        <dbReference type="EMBL" id="RIA90108.1"/>
    </source>
</evidence>
<protein>
    <submittedName>
        <fullName evidence="3">Kinase-like domain-containing protein</fullName>
    </submittedName>
</protein>
<dbReference type="OrthoDB" id="2422822at2759"/>
<gene>
    <name evidence="3" type="ORF">C1645_805913</name>
</gene>